<comment type="caution">
    <text evidence="2">The sequence shown here is derived from an EMBL/GenBank/DDBJ whole genome shotgun (WGS) entry which is preliminary data.</text>
</comment>
<reference evidence="2" key="1">
    <citation type="submission" date="2021-04" db="EMBL/GenBank/DDBJ databases">
        <authorList>
            <person name="Chebbi M.A.C M."/>
        </authorList>
    </citation>
    <scope>NUCLEOTIDE SEQUENCE</scope>
</reference>
<proteinExistence type="predicted"/>
<sequence length="99" mass="11209">MLRLMSCGRRGNIKEKGKTLRRTELFAAELYRDFTVISNNSTRATHSGKSPNSKPQQTDSQNNNKSANAFKVKPKPPPIHMKINTFIWSIFPPEAGLQH</sequence>
<evidence type="ECO:0000256" key="1">
    <source>
        <dbReference type="SAM" id="MobiDB-lite"/>
    </source>
</evidence>
<feature type="region of interest" description="Disordered" evidence="1">
    <location>
        <begin position="39"/>
        <end position="77"/>
    </location>
</feature>
<evidence type="ECO:0000313" key="2">
    <source>
        <dbReference type="EMBL" id="CAG5093149.1"/>
    </source>
</evidence>
<gene>
    <name evidence="2" type="ORF">HICCMSTLAB_LOCUS6625</name>
</gene>
<dbReference type="AlphaFoldDB" id="A0A8J2HBX2"/>
<dbReference type="EMBL" id="CAJNRD030001120">
    <property type="protein sequence ID" value="CAG5093149.1"/>
    <property type="molecule type" value="Genomic_DNA"/>
</dbReference>
<evidence type="ECO:0000313" key="3">
    <source>
        <dbReference type="Proteomes" id="UP000786811"/>
    </source>
</evidence>
<dbReference type="Proteomes" id="UP000786811">
    <property type="component" value="Unassembled WGS sequence"/>
</dbReference>
<accession>A0A8J2HBX2</accession>
<feature type="compositionally biased region" description="Polar residues" evidence="1">
    <location>
        <begin position="39"/>
        <end position="67"/>
    </location>
</feature>
<organism evidence="2 3">
    <name type="scientific">Cotesia congregata</name>
    <name type="common">Parasitoid wasp</name>
    <name type="synonym">Apanteles congregatus</name>
    <dbReference type="NCBI Taxonomy" id="51543"/>
    <lineage>
        <taxon>Eukaryota</taxon>
        <taxon>Metazoa</taxon>
        <taxon>Ecdysozoa</taxon>
        <taxon>Arthropoda</taxon>
        <taxon>Hexapoda</taxon>
        <taxon>Insecta</taxon>
        <taxon>Pterygota</taxon>
        <taxon>Neoptera</taxon>
        <taxon>Endopterygota</taxon>
        <taxon>Hymenoptera</taxon>
        <taxon>Apocrita</taxon>
        <taxon>Ichneumonoidea</taxon>
        <taxon>Braconidae</taxon>
        <taxon>Microgastrinae</taxon>
        <taxon>Cotesia</taxon>
    </lineage>
</organism>
<name>A0A8J2HBX2_COTCN</name>
<protein>
    <submittedName>
        <fullName evidence="2">Uncharacterized protein</fullName>
    </submittedName>
</protein>
<keyword evidence="3" id="KW-1185">Reference proteome</keyword>